<evidence type="ECO:0000259" key="13">
    <source>
        <dbReference type="Pfam" id="PF01095"/>
    </source>
</evidence>
<evidence type="ECO:0000256" key="1">
    <source>
        <dbReference type="ARBA" id="ARBA00004613"/>
    </source>
</evidence>
<sequence length="324" mass="34239">MHPYNFLTALSLGTAVLAAPTELVTRTARTSAPSGCLTVGSNGKYSTIGDALTALGSSSAAACIYVASGTYEEQITINYAGALTLYGETADTETYKENTVTITHTISSPQAGSLDKSATVNVVTDGFKMHNINVVNGFGKGAQAVALVANADKLSFYACQFSGYQDTLYAKAGKQYYANSKVEGKSCAVDYIFGAASAWFNNCDIVSNGPGAITASSRQTTTDTTWYAFDDCTVKGASSAIKDGTIFLGRPWRVLARVIFQNSSLRSVVNPKGWTTMADGATPLYYEYNNSGAGSDTSERQFETPISAAVTKETVLGSDYATWI</sequence>
<evidence type="ECO:0000256" key="3">
    <source>
        <dbReference type="ARBA" id="ARBA00008891"/>
    </source>
</evidence>
<evidence type="ECO:0000256" key="11">
    <source>
        <dbReference type="ARBA" id="ARBA00047928"/>
    </source>
</evidence>
<reference evidence="14" key="2">
    <citation type="journal article" date="2023" name="IMA Fungus">
        <title>Comparative genomic study of the Penicillium genus elucidates a diverse pangenome and 15 lateral gene transfer events.</title>
        <authorList>
            <person name="Petersen C."/>
            <person name="Sorensen T."/>
            <person name="Nielsen M.R."/>
            <person name="Sondergaard T.E."/>
            <person name="Sorensen J.L."/>
            <person name="Fitzpatrick D.A."/>
            <person name="Frisvad J.C."/>
            <person name="Nielsen K.L."/>
        </authorList>
    </citation>
    <scope>NUCLEOTIDE SEQUENCE</scope>
    <source>
        <strain evidence="14">IBT 17660</strain>
    </source>
</reference>
<dbReference type="GO" id="GO:0005576">
    <property type="term" value="C:extracellular region"/>
    <property type="evidence" value="ECO:0007669"/>
    <property type="project" value="UniProtKB-SubCell"/>
</dbReference>
<dbReference type="GO" id="GO:0042545">
    <property type="term" value="P:cell wall modification"/>
    <property type="evidence" value="ECO:0007669"/>
    <property type="project" value="InterPro"/>
</dbReference>
<dbReference type="Pfam" id="PF01095">
    <property type="entry name" value="Pectinesterase"/>
    <property type="match status" value="1"/>
</dbReference>
<dbReference type="PANTHER" id="PTHR31321:SF57">
    <property type="entry name" value="PECTINESTERASE 53-RELATED"/>
    <property type="match status" value="1"/>
</dbReference>
<dbReference type="Proteomes" id="UP001147760">
    <property type="component" value="Unassembled WGS sequence"/>
</dbReference>
<dbReference type="InterPro" id="IPR000070">
    <property type="entry name" value="Pectinesterase_cat"/>
</dbReference>
<comment type="subcellular location">
    <subcellularLocation>
        <location evidence="1">Secreted</location>
    </subcellularLocation>
</comment>
<organism evidence="14 15">
    <name type="scientific">Penicillium desertorum</name>
    <dbReference type="NCBI Taxonomy" id="1303715"/>
    <lineage>
        <taxon>Eukaryota</taxon>
        <taxon>Fungi</taxon>
        <taxon>Dikarya</taxon>
        <taxon>Ascomycota</taxon>
        <taxon>Pezizomycotina</taxon>
        <taxon>Eurotiomycetes</taxon>
        <taxon>Eurotiomycetidae</taxon>
        <taxon>Eurotiales</taxon>
        <taxon>Aspergillaceae</taxon>
        <taxon>Penicillium</taxon>
    </lineage>
</organism>
<keyword evidence="5" id="KW-0964">Secreted</keyword>
<name>A0A9W9WPF8_9EURO</name>
<dbReference type="SUPFAM" id="SSF51126">
    <property type="entry name" value="Pectin lyase-like"/>
    <property type="match status" value="1"/>
</dbReference>
<evidence type="ECO:0000313" key="15">
    <source>
        <dbReference type="Proteomes" id="UP001147760"/>
    </source>
</evidence>
<dbReference type="GO" id="GO:0030599">
    <property type="term" value="F:pectinesterase activity"/>
    <property type="evidence" value="ECO:0007669"/>
    <property type="project" value="UniProtKB-EC"/>
</dbReference>
<evidence type="ECO:0000256" key="5">
    <source>
        <dbReference type="ARBA" id="ARBA00022525"/>
    </source>
</evidence>
<dbReference type="AlphaFoldDB" id="A0A9W9WPF8"/>
<dbReference type="OrthoDB" id="2019149at2759"/>
<keyword evidence="9" id="KW-0961">Cell wall biogenesis/degradation</keyword>
<proteinExistence type="inferred from homology"/>
<feature type="domain" description="Pectinesterase catalytic" evidence="13">
    <location>
        <begin position="41"/>
        <end position="300"/>
    </location>
</feature>
<protein>
    <recommendedName>
        <fullName evidence="4">pectinesterase</fullName>
        <ecNumber evidence="4">3.1.1.11</ecNumber>
    </recommendedName>
    <alternativeName>
        <fullName evidence="10">Pectin methylesterase A</fullName>
    </alternativeName>
</protein>
<evidence type="ECO:0000256" key="12">
    <source>
        <dbReference type="SAM" id="SignalP"/>
    </source>
</evidence>
<dbReference type="Gene3D" id="2.160.20.10">
    <property type="entry name" value="Single-stranded right-handed beta-helix, Pectin lyase-like"/>
    <property type="match status" value="1"/>
</dbReference>
<evidence type="ECO:0000256" key="9">
    <source>
        <dbReference type="ARBA" id="ARBA00023316"/>
    </source>
</evidence>
<gene>
    <name evidence="14" type="ORF">N7530_008580</name>
</gene>
<evidence type="ECO:0000256" key="10">
    <source>
        <dbReference type="ARBA" id="ARBA00042203"/>
    </source>
</evidence>
<feature type="signal peptide" evidence="12">
    <location>
        <begin position="1"/>
        <end position="18"/>
    </location>
</feature>
<accession>A0A9W9WPF8</accession>
<dbReference type="PANTHER" id="PTHR31321">
    <property type="entry name" value="ACYL-COA THIOESTER HYDROLASE YBHC-RELATED"/>
    <property type="match status" value="1"/>
</dbReference>
<keyword evidence="6 12" id="KW-0732">Signal</keyword>
<evidence type="ECO:0000256" key="6">
    <source>
        <dbReference type="ARBA" id="ARBA00022729"/>
    </source>
</evidence>
<evidence type="ECO:0000313" key="14">
    <source>
        <dbReference type="EMBL" id="KAJ5471223.1"/>
    </source>
</evidence>
<comment type="caution">
    <text evidence="14">The sequence shown here is derived from an EMBL/GenBank/DDBJ whole genome shotgun (WGS) entry which is preliminary data.</text>
</comment>
<keyword evidence="15" id="KW-1185">Reference proteome</keyword>
<keyword evidence="7" id="KW-0378">Hydrolase</keyword>
<comment type="pathway">
    <text evidence="2">Glycan metabolism; pectin degradation; 2-dehydro-3-deoxy-D-gluconate from pectin: step 1/5.</text>
</comment>
<comment type="similarity">
    <text evidence="3">Belongs to the pectinesterase family.</text>
</comment>
<feature type="chain" id="PRO_5040804831" description="pectinesterase" evidence="12">
    <location>
        <begin position="19"/>
        <end position="324"/>
    </location>
</feature>
<keyword evidence="8" id="KW-0063">Aspartyl esterase</keyword>
<dbReference type="EMBL" id="JAPWDO010000005">
    <property type="protein sequence ID" value="KAJ5471223.1"/>
    <property type="molecule type" value="Genomic_DNA"/>
</dbReference>
<dbReference type="InterPro" id="IPR012334">
    <property type="entry name" value="Pectin_lyas_fold"/>
</dbReference>
<dbReference type="FunFam" id="2.160.20.10:FF:000014">
    <property type="entry name" value="Pectinesterase"/>
    <property type="match status" value="1"/>
</dbReference>
<dbReference type="EC" id="3.1.1.11" evidence="4"/>
<reference evidence="14" key="1">
    <citation type="submission" date="2022-12" db="EMBL/GenBank/DDBJ databases">
        <authorList>
            <person name="Petersen C."/>
        </authorList>
    </citation>
    <scope>NUCLEOTIDE SEQUENCE</scope>
    <source>
        <strain evidence="14">IBT 17660</strain>
    </source>
</reference>
<dbReference type="InterPro" id="IPR011050">
    <property type="entry name" value="Pectin_lyase_fold/virulence"/>
</dbReference>
<evidence type="ECO:0000256" key="8">
    <source>
        <dbReference type="ARBA" id="ARBA00023085"/>
    </source>
</evidence>
<evidence type="ECO:0000256" key="2">
    <source>
        <dbReference type="ARBA" id="ARBA00005184"/>
    </source>
</evidence>
<evidence type="ECO:0000256" key="7">
    <source>
        <dbReference type="ARBA" id="ARBA00022801"/>
    </source>
</evidence>
<evidence type="ECO:0000256" key="4">
    <source>
        <dbReference type="ARBA" id="ARBA00013229"/>
    </source>
</evidence>
<dbReference type="GO" id="GO:0045490">
    <property type="term" value="P:pectin catabolic process"/>
    <property type="evidence" value="ECO:0007669"/>
    <property type="project" value="TreeGrafter"/>
</dbReference>
<comment type="catalytic activity">
    <reaction evidence="11">
        <text>[(1-&gt;4)-alpha-D-galacturonosyl methyl ester](n) + n H2O = [(1-&gt;4)-alpha-D-galacturonosyl](n) + n methanol + n H(+)</text>
        <dbReference type="Rhea" id="RHEA:22380"/>
        <dbReference type="Rhea" id="RHEA-COMP:14570"/>
        <dbReference type="Rhea" id="RHEA-COMP:14573"/>
        <dbReference type="ChEBI" id="CHEBI:15377"/>
        <dbReference type="ChEBI" id="CHEBI:15378"/>
        <dbReference type="ChEBI" id="CHEBI:17790"/>
        <dbReference type="ChEBI" id="CHEBI:140522"/>
        <dbReference type="ChEBI" id="CHEBI:140523"/>
        <dbReference type="EC" id="3.1.1.11"/>
    </reaction>
</comment>